<evidence type="ECO:0000256" key="1">
    <source>
        <dbReference type="SAM" id="SignalP"/>
    </source>
</evidence>
<proteinExistence type="predicted"/>
<evidence type="ECO:0000313" key="2">
    <source>
        <dbReference type="EMBL" id="CAD8462633.1"/>
    </source>
</evidence>
<reference evidence="2" key="1">
    <citation type="submission" date="2021-01" db="EMBL/GenBank/DDBJ databases">
        <authorList>
            <person name="Corre E."/>
            <person name="Pelletier E."/>
            <person name="Niang G."/>
            <person name="Scheremetjew M."/>
            <person name="Finn R."/>
            <person name="Kale V."/>
            <person name="Holt S."/>
            <person name="Cochrane G."/>
            <person name="Meng A."/>
            <person name="Brown T."/>
            <person name="Cohen L."/>
        </authorList>
    </citation>
    <scope>NUCLEOTIDE SEQUENCE</scope>
    <source>
        <strain evidence="2">CCMP2058</strain>
    </source>
</reference>
<dbReference type="AlphaFoldDB" id="A0A7S0H8P8"/>
<dbReference type="EMBL" id="HBEM01031692">
    <property type="protein sequence ID" value="CAD8462633.1"/>
    <property type="molecule type" value="Transcribed_RNA"/>
</dbReference>
<sequence length="99" mass="11180">MSLAWRLHALVLGWHLWGWLLSGLASVGVGFDWDDDQTALNVHQLTFKVFQHPCSIGQNLQSVTRRRRVPAPAWMRLAALPFKQNYGGGSRTHVFIADV</sequence>
<name>A0A7S0H8P8_9EUKA</name>
<keyword evidence="1" id="KW-0732">Signal</keyword>
<feature type="chain" id="PRO_5030682565" description="Secreted protein" evidence="1">
    <location>
        <begin position="31"/>
        <end position="99"/>
    </location>
</feature>
<gene>
    <name evidence="2" type="ORF">LAMO00422_LOCUS21593</name>
</gene>
<protein>
    <recommendedName>
        <fullName evidence="3">Secreted protein</fullName>
    </recommendedName>
</protein>
<accession>A0A7S0H8P8</accession>
<organism evidence="2">
    <name type="scientific">Amorphochlora amoebiformis</name>
    <dbReference type="NCBI Taxonomy" id="1561963"/>
    <lineage>
        <taxon>Eukaryota</taxon>
        <taxon>Sar</taxon>
        <taxon>Rhizaria</taxon>
        <taxon>Cercozoa</taxon>
        <taxon>Chlorarachniophyceae</taxon>
        <taxon>Amorphochlora</taxon>
    </lineage>
</organism>
<evidence type="ECO:0008006" key="3">
    <source>
        <dbReference type="Google" id="ProtNLM"/>
    </source>
</evidence>
<feature type="signal peptide" evidence="1">
    <location>
        <begin position="1"/>
        <end position="30"/>
    </location>
</feature>